<evidence type="ECO:0000256" key="1">
    <source>
        <dbReference type="ARBA" id="ARBA00004123"/>
    </source>
</evidence>
<gene>
    <name evidence="8" type="ORF">MELLADRAFT_71692</name>
</gene>
<evidence type="ECO:0000256" key="6">
    <source>
        <dbReference type="ARBA" id="ARBA00023242"/>
    </source>
</evidence>
<keyword evidence="6" id="KW-0539">Nucleus</keyword>
<feature type="compositionally biased region" description="Acidic residues" evidence="7">
    <location>
        <begin position="9"/>
        <end position="19"/>
    </location>
</feature>
<comment type="subcellular location">
    <subcellularLocation>
        <location evidence="1">Nucleus</location>
    </subcellularLocation>
</comment>
<keyword evidence="4" id="KW-0238">DNA-binding</keyword>
<keyword evidence="9" id="KW-1185">Reference proteome</keyword>
<dbReference type="GO" id="GO:0042796">
    <property type="term" value="P:snRNA transcription by RNA polymerase III"/>
    <property type="evidence" value="ECO:0007669"/>
    <property type="project" value="TreeGrafter"/>
</dbReference>
<accession>F4RJJ3</accession>
<evidence type="ECO:0000256" key="7">
    <source>
        <dbReference type="SAM" id="MobiDB-lite"/>
    </source>
</evidence>
<evidence type="ECO:0000313" key="9">
    <source>
        <dbReference type="Proteomes" id="UP000001072"/>
    </source>
</evidence>
<evidence type="ECO:0000256" key="2">
    <source>
        <dbReference type="ARBA" id="ARBA00010410"/>
    </source>
</evidence>
<dbReference type="InterPro" id="IPR022042">
    <property type="entry name" value="snRNA-activating_su3"/>
</dbReference>
<comment type="similarity">
    <text evidence="2">Belongs to the SNAPC3/SRD2 family.</text>
</comment>
<keyword evidence="5" id="KW-0804">Transcription</keyword>
<dbReference type="HOGENOM" id="CLU_041861_1_0_1"/>
<dbReference type="AlphaFoldDB" id="F4RJJ3"/>
<dbReference type="VEuPathDB" id="FungiDB:MELLADRAFT_71692"/>
<dbReference type="GO" id="GO:0042795">
    <property type="term" value="P:snRNA transcription by RNA polymerase II"/>
    <property type="evidence" value="ECO:0007669"/>
    <property type="project" value="TreeGrafter"/>
</dbReference>
<dbReference type="STRING" id="747676.F4RJJ3"/>
<dbReference type="GO" id="GO:0005634">
    <property type="term" value="C:nucleus"/>
    <property type="evidence" value="ECO:0007669"/>
    <property type="project" value="UniProtKB-SubCell"/>
</dbReference>
<evidence type="ECO:0000313" key="8">
    <source>
        <dbReference type="EMBL" id="EGG07481.1"/>
    </source>
</evidence>
<dbReference type="EMBL" id="GL883104">
    <property type="protein sequence ID" value="EGG07481.1"/>
    <property type="molecule type" value="Genomic_DNA"/>
</dbReference>
<dbReference type="OrthoDB" id="3437960at2759"/>
<reference evidence="9" key="1">
    <citation type="journal article" date="2011" name="Proc. Natl. Acad. Sci. U.S.A.">
        <title>Obligate biotrophy features unraveled by the genomic analysis of rust fungi.</title>
        <authorList>
            <person name="Duplessis S."/>
            <person name="Cuomo C.A."/>
            <person name="Lin Y.-C."/>
            <person name="Aerts A."/>
            <person name="Tisserant E."/>
            <person name="Veneault-Fourrey C."/>
            <person name="Joly D.L."/>
            <person name="Hacquard S."/>
            <person name="Amselem J."/>
            <person name="Cantarel B.L."/>
            <person name="Chiu R."/>
            <person name="Coutinho P.M."/>
            <person name="Feau N."/>
            <person name="Field M."/>
            <person name="Frey P."/>
            <person name="Gelhaye E."/>
            <person name="Goldberg J."/>
            <person name="Grabherr M.G."/>
            <person name="Kodira C.D."/>
            <person name="Kohler A."/>
            <person name="Kuees U."/>
            <person name="Lindquist E.A."/>
            <person name="Lucas S.M."/>
            <person name="Mago R."/>
            <person name="Mauceli E."/>
            <person name="Morin E."/>
            <person name="Murat C."/>
            <person name="Pangilinan J.L."/>
            <person name="Park R."/>
            <person name="Pearson M."/>
            <person name="Quesneville H."/>
            <person name="Rouhier N."/>
            <person name="Sakthikumar S."/>
            <person name="Salamov A.A."/>
            <person name="Schmutz J."/>
            <person name="Selles B."/>
            <person name="Shapiro H."/>
            <person name="Tanguay P."/>
            <person name="Tuskan G.A."/>
            <person name="Henrissat B."/>
            <person name="Van de Peer Y."/>
            <person name="Rouze P."/>
            <person name="Ellis J.G."/>
            <person name="Dodds P.N."/>
            <person name="Schein J.E."/>
            <person name="Zhong S."/>
            <person name="Hamelin R.C."/>
            <person name="Grigoriev I.V."/>
            <person name="Szabo L.J."/>
            <person name="Martin F."/>
        </authorList>
    </citation>
    <scope>NUCLEOTIDE SEQUENCE [LARGE SCALE GENOMIC DNA]</scope>
    <source>
        <strain evidence="9">98AG31 / pathotype 3-4-7</strain>
    </source>
</reference>
<dbReference type="GO" id="GO:0001006">
    <property type="term" value="F:RNA polymerase III type 3 promoter sequence-specific DNA binding"/>
    <property type="evidence" value="ECO:0007669"/>
    <property type="project" value="TreeGrafter"/>
</dbReference>
<dbReference type="GO" id="GO:0003681">
    <property type="term" value="F:bent DNA binding"/>
    <property type="evidence" value="ECO:0007669"/>
    <property type="project" value="TreeGrafter"/>
</dbReference>
<dbReference type="Proteomes" id="UP000001072">
    <property type="component" value="Unassembled WGS sequence"/>
</dbReference>
<dbReference type="RefSeq" id="XP_007409388.1">
    <property type="nucleotide sequence ID" value="XM_007409326.1"/>
</dbReference>
<protein>
    <recommendedName>
        <fullName evidence="10">snRNA-activating protein complex subunit 3</fullName>
    </recommendedName>
</protein>
<dbReference type="KEGG" id="mlr:MELLADRAFT_71692"/>
<dbReference type="GO" id="GO:0001046">
    <property type="term" value="F:core promoter sequence-specific DNA binding"/>
    <property type="evidence" value="ECO:0007669"/>
    <property type="project" value="TreeGrafter"/>
</dbReference>
<dbReference type="Pfam" id="PF12251">
    <property type="entry name" value="SNAPC3"/>
    <property type="match status" value="1"/>
</dbReference>
<evidence type="ECO:0000256" key="5">
    <source>
        <dbReference type="ARBA" id="ARBA00023163"/>
    </source>
</evidence>
<dbReference type="GO" id="GO:0019185">
    <property type="term" value="C:snRNA-activating protein complex"/>
    <property type="evidence" value="ECO:0007669"/>
    <property type="project" value="TreeGrafter"/>
</dbReference>
<feature type="compositionally biased region" description="Polar residues" evidence="7">
    <location>
        <begin position="20"/>
        <end position="39"/>
    </location>
</feature>
<dbReference type="GeneID" id="18931903"/>
<dbReference type="GO" id="GO:0000978">
    <property type="term" value="F:RNA polymerase II cis-regulatory region sequence-specific DNA binding"/>
    <property type="evidence" value="ECO:0007669"/>
    <property type="project" value="TreeGrafter"/>
</dbReference>
<evidence type="ECO:0008006" key="10">
    <source>
        <dbReference type="Google" id="ProtNLM"/>
    </source>
</evidence>
<organism evidence="9">
    <name type="scientific">Melampsora larici-populina (strain 98AG31 / pathotype 3-4-7)</name>
    <name type="common">Poplar leaf rust fungus</name>
    <dbReference type="NCBI Taxonomy" id="747676"/>
    <lineage>
        <taxon>Eukaryota</taxon>
        <taxon>Fungi</taxon>
        <taxon>Dikarya</taxon>
        <taxon>Basidiomycota</taxon>
        <taxon>Pucciniomycotina</taxon>
        <taxon>Pucciniomycetes</taxon>
        <taxon>Pucciniales</taxon>
        <taxon>Melampsoraceae</taxon>
        <taxon>Melampsora</taxon>
    </lineage>
</organism>
<sequence length="176" mass="19742">MAPGGPEIVDQEPKEDESSSDIQVNRSQSHSSSRPQLILSSTGMESVRFEELELQIGEPYWMLHQGNCEHIFTVDDIRAVHPTDPNLPKVPNGNILPTIIEGCYPITTFLSRLTSPKCRVCDRDPAKLVIMNDELVDESPCFVCERCFELLHGHETGFRIGKVAGREWWVVPLLGS</sequence>
<dbReference type="eggNOG" id="KOG2664">
    <property type="taxonomic scope" value="Eukaryota"/>
</dbReference>
<dbReference type="InParanoid" id="F4RJJ3"/>
<feature type="region of interest" description="Disordered" evidence="7">
    <location>
        <begin position="1"/>
        <end position="39"/>
    </location>
</feature>
<dbReference type="PANTHER" id="PTHR13421">
    <property type="entry name" value="SNRNA-ACTIVATING PROTEIN COMPLEX SUBUNIT 3"/>
    <property type="match status" value="1"/>
</dbReference>
<evidence type="ECO:0000256" key="4">
    <source>
        <dbReference type="ARBA" id="ARBA00023125"/>
    </source>
</evidence>
<proteinExistence type="inferred from homology"/>
<name>F4RJJ3_MELLP</name>
<evidence type="ECO:0000256" key="3">
    <source>
        <dbReference type="ARBA" id="ARBA00023015"/>
    </source>
</evidence>
<keyword evidence="3" id="KW-0805">Transcription regulation</keyword>
<dbReference type="PANTHER" id="PTHR13421:SF16">
    <property type="entry name" value="SNRNA-ACTIVATING PROTEIN COMPLEX SUBUNIT 3"/>
    <property type="match status" value="1"/>
</dbReference>